<dbReference type="InterPro" id="IPR030678">
    <property type="entry name" value="Peptide/Ni-bd"/>
</dbReference>
<dbReference type="InterPro" id="IPR039424">
    <property type="entry name" value="SBP_5"/>
</dbReference>
<dbReference type="Gene3D" id="3.40.190.10">
    <property type="entry name" value="Periplasmic binding protein-like II"/>
    <property type="match status" value="1"/>
</dbReference>
<dbReference type="OrthoDB" id="9046151at2"/>
<sequence>MTVLARAGAASVVAAMVLTAGCTAAPGDDADALRVRSCETQSPLIPAAALDECARNVLEPVTATLMTAGPDGRVEPDLAEEITSTDGGETWTVTLVEGRRFSDGTPVLAHNFVDAWNWSASCRQGYPGADWFADIEGYTEVNPSGTCPQATPSASPSSSPVPSADRSGQRLQMSGLEVTSDLTFRVRLDRPIVNFDEQLVELAYAPLPDSFWVDPARHAQVPVGAGPYRLVENNRLRHVVQRWDGYTGPKEPASHTISFENWNDLSLAYEDVRDGELDVSDRVPPESFGEQTWRSDFGERAAAPDGAPPMVLAELVFSDADETFADPRRRRALSMAIDREVITRDLLGGVHDPARGWVPPTMTGAVETCADDCVYDRERARRLWDDANDSLGSTPTSITVTTASELGDSYWVDELCNTWRYTLDLTCQRREVSQSELGSGKTGVFTEGVALMVREPGRDSMQEYLEPFQSESPLNRGRHASMDFDAVMRRAEATENPGDEWESAQRMLAEELPSLPLWWMRSTAIWSPRVDVAPEDLPTNFAGTPDVLRLRRA</sequence>
<keyword evidence="2" id="KW-0732">Signal</keyword>
<dbReference type="CDD" id="cd00995">
    <property type="entry name" value="PBP2_NikA_DppA_OppA_like"/>
    <property type="match status" value="1"/>
</dbReference>
<evidence type="ECO:0000259" key="3">
    <source>
        <dbReference type="Pfam" id="PF00496"/>
    </source>
</evidence>
<comment type="caution">
    <text evidence="4">The sequence shown here is derived from an EMBL/GenBank/DDBJ whole genome shotgun (WGS) entry which is preliminary data.</text>
</comment>
<dbReference type="GO" id="GO:0042597">
    <property type="term" value="C:periplasmic space"/>
    <property type="evidence" value="ECO:0007669"/>
    <property type="project" value="UniProtKB-ARBA"/>
</dbReference>
<dbReference type="PANTHER" id="PTHR30290">
    <property type="entry name" value="PERIPLASMIC BINDING COMPONENT OF ABC TRANSPORTER"/>
    <property type="match status" value="1"/>
</dbReference>
<evidence type="ECO:0000256" key="1">
    <source>
        <dbReference type="SAM" id="MobiDB-lite"/>
    </source>
</evidence>
<reference evidence="4 5" key="1">
    <citation type="submission" date="2019-06" db="EMBL/GenBank/DDBJ databases">
        <title>Sequencing the genomes of 1000 actinobacteria strains.</title>
        <authorList>
            <person name="Klenk H.-P."/>
        </authorList>
    </citation>
    <scope>NUCLEOTIDE SEQUENCE [LARGE SCALE GENOMIC DNA]</scope>
    <source>
        <strain evidence="4 5">DSM 8251</strain>
    </source>
</reference>
<protein>
    <submittedName>
        <fullName evidence="4">Oligopeptide transport system substrate-binding protein</fullName>
    </submittedName>
</protein>
<dbReference type="PROSITE" id="PS51257">
    <property type="entry name" value="PROKAR_LIPOPROTEIN"/>
    <property type="match status" value="1"/>
</dbReference>
<dbReference type="Gene3D" id="3.90.76.10">
    <property type="entry name" value="Dipeptide-binding Protein, Domain 1"/>
    <property type="match status" value="1"/>
</dbReference>
<dbReference type="Pfam" id="PF00496">
    <property type="entry name" value="SBP_bac_5"/>
    <property type="match status" value="1"/>
</dbReference>
<evidence type="ECO:0000313" key="5">
    <source>
        <dbReference type="Proteomes" id="UP000316196"/>
    </source>
</evidence>
<organism evidence="4 5">
    <name type="scientific">Propioniferax innocua</name>
    <dbReference type="NCBI Taxonomy" id="1753"/>
    <lineage>
        <taxon>Bacteria</taxon>
        <taxon>Bacillati</taxon>
        <taxon>Actinomycetota</taxon>
        <taxon>Actinomycetes</taxon>
        <taxon>Propionibacteriales</taxon>
        <taxon>Propionibacteriaceae</taxon>
        <taxon>Propioniferax</taxon>
    </lineage>
</organism>
<dbReference type="GO" id="GO:0015833">
    <property type="term" value="P:peptide transport"/>
    <property type="evidence" value="ECO:0007669"/>
    <property type="project" value="TreeGrafter"/>
</dbReference>
<dbReference type="GO" id="GO:1904680">
    <property type="term" value="F:peptide transmembrane transporter activity"/>
    <property type="evidence" value="ECO:0007669"/>
    <property type="project" value="TreeGrafter"/>
</dbReference>
<feature type="domain" description="Solute-binding protein family 5" evidence="3">
    <location>
        <begin position="74"/>
        <end position="400"/>
    </location>
</feature>
<evidence type="ECO:0000313" key="4">
    <source>
        <dbReference type="EMBL" id="TQL62932.1"/>
    </source>
</evidence>
<dbReference type="SUPFAM" id="SSF53850">
    <property type="entry name" value="Periplasmic binding protein-like II"/>
    <property type="match status" value="1"/>
</dbReference>
<dbReference type="PANTHER" id="PTHR30290:SF83">
    <property type="entry name" value="ABC TRANSPORTER SUBSTRATE-BINDING PROTEIN"/>
    <property type="match status" value="1"/>
</dbReference>
<dbReference type="RefSeq" id="WP_142092713.1">
    <property type="nucleotide sequence ID" value="NZ_BAAAMD010000001.1"/>
</dbReference>
<feature type="compositionally biased region" description="Low complexity" evidence="1">
    <location>
        <begin position="148"/>
        <end position="164"/>
    </location>
</feature>
<proteinExistence type="predicted"/>
<feature type="chain" id="PRO_5038604029" evidence="2">
    <location>
        <begin position="25"/>
        <end position="553"/>
    </location>
</feature>
<accession>A0A542ZRE5</accession>
<dbReference type="EMBL" id="VFOR01000001">
    <property type="protein sequence ID" value="TQL62932.1"/>
    <property type="molecule type" value="Genomic_DNA"/>
</dbReference>
<keyword evidence="5" id="KW-1185">Reference proteome</keyword>
<dbReference type="AlphaFoldDB" id="A0A542ZRE5"/>
<dbReference type="InterPro" id="IPR000914">
    <property type="entry name" value="SBP_5_dom"/>
</dbReference>
<evidence type="ECO:0000256" key="2">
    <source>
        <dbReference type="SAM" id="SignalP"/>
    </source>
</evidence>
<dbReference type="PIRSF" id="PIRSF002741">
    <property type="entry name" value="MppA"/>
    <property type="match status" value="1"/>
</dbReference>
<dbReference type="GO" id="GO:0043190">
    <property type="term" value="C:ATP-binding cassette (ABC) transporter complex"/>
    <property type="evidence" value="ECO:0007669"/>
    <property type="project" value="InterPro"/>
</dbReference>
<feature type="signal peptide" evidence="2">
    <location>
        <begin position="1"/>
        <end position="24"/>
    </location>
</feature>
<gene>
    <name evidence="4" type="ORF">FB460_0724</name>
</gene>
<dbReference type="Gene3D" id="3.10.105.10">
    <property type="entry name" value="Dipeptide-binding Protein, Domain 3"/>
    <property type="match status" value="1"/>
</dbReference>
<name>A0A542ZRE5_9ACTN</name>
<dbReference type="Proteomes" id="UP000316196">
    <property type="component" value="Unassembled WGS sequence"/>
</dbReference>
<feature type="region of interest" description="Disordered" evidence="1">
    <location>
        <begin position="143"/>
        <end position="172"/>
    </location>
</feature>